<keyword evidence="1" id="KW-1133">Transmembrane helix</keyword>
<dbReference type="Proteomes" id="UP000636709">
    <property type="component" value="Unassembled WGS sequence"/>
</dbReference>
<keyword evidence="1" id="KW-0472">Membrane</keyword>
<dbReference type="EMBL" id="JACEFO010001880">
    <property type="protein sequence ID" value="KAF8697043.1"/>
    <property type="molecule type" value="Genomic_DNA"/>
</dbReference>
<evidence type="ECO:0000313" key="3">
    <source>
        <dbReference type="Proteomes" id="UP000636709"/>
    </source>
</evidence>
<evidence type="ECO:0000256" key="1">
    <source>
        <dbReference type="SAM" id="Phobius"/>
    </source>
</evidence>
<proteinExistence type="predicted"/>
<reference evidence="2" key="1">
    <citation type="submission" date="2020-07" db="EMBL/GenBank/DDBJ databases">
        <title>Genome sequence and genetic diversity analysis of an under-domesticated orphan crop, white fonio (Digitaria exilis).</title>
        <authorList>
            <person name="Bennetzen J.L."/>
            <person name="Chen S."/>
            <person name="Ma X."/>
            <person name="Wang X."/>
            <person name="Yssel A.E.J."/>
            <person name="Chaluvadi S.R."/>
            <person name="Johnson M."/>
            <person name="Gangashetty P."/>
            <person name="Hamidou F."/>
            <person name="Sanogo M.D."/>
            <person name="Zwaenepoel A."/>
            <person name="Wallace J."/>
            <person name="Van De Peer Y."/>
            <person name="Van Deynze A."/>
        </authorList>
    </citation>
    <scope>NUCLEOTIDE SEQUENCE</scope>
    <source>
        <tissue evidence="2">Leaves</tissue>
    </source>
</reference>
<dbReference type="PANTHER" id="PTHR34673">
    <property type="entry name" value="COLD-REGULATED PROTEIN"/>
    <property type="match status" value="1"/>
</dbReference>
<protein>
    <submittedName>
        <fullName evidence="2">Uncharacterized protein</fullName>
    </submittedName>
</protein>
<sequence length="205" mass="22692">MPPVRRLPVTWKEIDGKAQRQTDAMEDKWAQWAKPSPSLLAQARGTCQLQIRGIDLHSVLTAVLSAELSINKLVAHHVPSSSSHAARRHGSPQHRVKIFPNPRFHIRGTLLVLGKSQHRPTEQEASKREAAMAFVPVCVQCGTRSNPCRCKVLGPTLGFVAFVVAGVIEWPLGAAVYLFRHRKGRRIMSHPATVVYPRVTSAIPI</sequence>
<keyword evidence="1" id="KW-0812">Transmembrane</keyword>
<keyword evidence="3" id="KW-1185">Reference proteome</keyword>
<gene>
    <name evidence="2" type="ORF">HU200_036695</name>
</gene>
<comment type="caution">
    <text evidence="2">The sequence shown here is derived from an EMBL/GenBank/DDBJ whole genome shotgun (WGS) entry which is preliminary data.</text>
</comment>
<dbReference type="OrthoDB" id="4412445at2759"/>
<feature type="transmembrane region" description="Helical" evidence="1">
    <location>
        <begin position="157"/>
        <end position="179"/>
    </location>
</feature>
<dbReference type="AlphaFoldDB" id="A0A835BGF1"/>
<dbReference type="PANTHER" id="PTHR34673:SF1">
    <property type="entry name" value="COLD-REGULATED PROTEIN"/>
    <property type="match status" value="1"/>
</dbReference>
<name>A0A835BGF1_9POAL</name>
<accession>A0A835BGF1</accession>
<evidence type="ECO:0000313" key="2">
    <source>
        <dbReference type="EMBL" id="KAF8697043.1"/>
    </source>
</evidence>
<organism evidence="2 3">
    <name type="scientific">Digitaria exilis</name>
    <dbReference type="NCBI Taxonomy" id="1010633"/>
    <lineage>
        <taxon>Eukaryota</taxon>
        <taxon>Viridiplantae</taxon>
        <taxon>Streptophyta</taxon>
        <taxon>Embryophyta</taxon>
        <taxon>Tracheophyta</taxon>
        <taxon>Spermatophyta</taxon>
        <taxon>Magnoliopsida</taxon>
        <taxon>Liliopsida</taxon>
        <taxon>Poales</taxon>
        <taxon>Poaceae</taxon>
        <taxon>PACMAD clade</taxon>
        <taxon>Panicoideae</taxon>
        <taxon>Panicodae</taxon>
        <taxon>Paniceae</taxon>
        <taxon>Anthephorinae</taxon>
        <taxon>Digitaria</taxon>
    </lineage>
</organism>